<keyword evidence="1" id="KW-0732">Signal</keyword>
<keyword evidence="3" id="KW-1185">Reference proteome</keyword>
<proteinExistence type="predicted"/>
<feature type="chain" id="PRO_5046996701" evidence="1">
    <location>
        <begin position="21"/>
        <end position="361"/>
    </location>
</feature>
<dbReference type="RefSeq" id="XP_073561634.1">
    <property type="nucleotide sequence ID" value="XM_073700634.1"/>
</dbReference>
<feature type="signal peptide" evidence="1">
    <location>
        <begin position="1"/>
        <end position="20"/>
    </location>
</feature>
<sequence>MKTPAIAMLAALGGLQAAVAQRIGSTGVWIDATTCDPWAKSNGFPAAAGSGGLFTTALGILDEITRAGLYRIYNPSKQSPTTLPANVLAWERYRLNSTYDAFFGNNTDTKAYNPGVYNVALQLWGVQAQWGGPTNTSEPYIFLVCDDAPYLSKNNNDKLIYTDPYNHAKLELDSDAFHNHAITTICATNGQSSYSTANPDNWSQNVVLCTKNMKLPLGFTSNGPATFAGGTTLDVAGKSWLGALYTQAMWTFGSVSSSPSAHGFAASHAMRNTKDAQWNPDSNKFFAFALMLDGLFWGSGVGRTSQQEYANLQKTAAGKGIIAAFSLTNIEVPARGITWASGWTPPYMPSDSHDMEPIPRG</sequence>
<dbReference type="GeneID" id="300575084"/>
<name>A0ABY2HB14_9HYPO</name>
<protein>
    <submittedName>
        <fullName evidence="2">Uncharacterized protein</fullName>
    </submittedName>
</protein>
<evidence type="ECO:0000256" key="1">
    <source>
        <dbReference type="SAM" id="SignalP"/>
    </source>
</evidence>
<dbReference type="EMBL" id="PPTA01000003">
    <property type="protein sequence ID" value="TFB05433.1"/>
    <property type="molecule type" value="Genomic_DNA"/>
</dbReference>
<comment type="caution">
    <text evidence="2">The sequence shown here is derived from an EMBL/GenBank/DDBJ whole genome shotgun (WGS) entry which is preliminary data.</text>
</comment>
<evidence type="ECO:0000313" key="3">
    <source>
        <dbReference type="Proteomes" id="UP001642720"/>
    </source>
</evidence>
<accession>A0ABY2HB14</accession>
<gene>
    <name evidence="2" type="ORF">CCMA1212_003282</name>
</gene>
<dbReference type="Proteomes" id="UP001642720">
    <property type="component" value="Unassembled WGS sequence"/>
</dbReference>
<reference evidence="2 3" key="1">
    <citation type="submission" date="2018-01" db="EMBL/GenBank/DDBJ databases">
        <title>Genome characterization of the sugarcane-associated fungus Trichoderma ghanense CCMA-1212 and their application in lignocelulose bioconversion.</title>
        <authorList>
            <person name="Steindorff A.S."/>
            <person name="Mendes T.D."/>
            <person name="Vilela E.S.D."/>
            <person name="Rodrigues D.S."/>
            <person name="Formighieri E.F."/>
            <person name="Melo I.S."/>
            <person name="Favaro L.C.L."/>
        </authorList>
    </citation>
    <scope>NUCLEOTIDE SEQUENCE [LARGE SCALE GENOMIC DNA]</scope>
    <source>
        <strain evidence="2 3">CCMA-1212</strain>
    </source>
</reference>
<organism evidence="2 3">
    <name type="scientific">Trichoderma ghanense</name>
    <dbReference type="NCBI Taxonomy" id="65468"/>
    <lineage>
        <taxon>Eukaryota</taxon>
        <taxon>Fungi</taxon>
        <taxon>Dikarya</taxon>
        <taxon>Ascomycota</taxon>
        <taxon>Pezizomycotina</taxon>
        <taxon>Sordariomycetes</taxon>
        <taxon>Hypocreomycetidae</taxon>
        <taxon>Hypocreales</taxon>
        <taxon>Hypocreaceae</taxon>
        <taxon>Trichoderma</taxon>
    </lineage>
</organism>
<evidence type="ECO:0000313" key="2">
    <source>
        <dbReference type="EMBL" id="TFB05433.1"/>
    </source>
</evidence>